<dbReference type="SUPFAM" id="SSF160904">
    <property type="entry name" value="Jann2411-like"/>
    <property type="match status" value="1"/>
</dbReference>
<reference evidence="2 3" key="1">
    <citation type="submission" date="2024-03" db="EMBL/GenBank/DDBJ databases">
        <title>The complete genome of Streptomyces sirii sp.nov.</title>
        <authorList>
            <person name="Zakalyukina Y.V."/>
            <person name="Belik A.R."/>
            <person name="Biryukov M.V."/>
            <person name="Baturina O.A."/>
            <person name="Kabilov M.R."/>
        </authorList>
    </citation>
    <scope>NUCLEOTIDE SEQUENCE [LARGE SCALE GENOMIC DNA]</scope>
    <source>
        <strain evidence="2 3">BP-8</strain>
    </source>
</reference>
<name>A0ABZ2QVE6_9ACTN</name>
<evidence type="ECO:0000313" key="2">
    <source>
        <dbReference type="EMBL" id="WXK80003.1"/>
    </source>
</evidence>
<dbReference type="RefSeq" id="WP_399146138.1">
    <property type="nucleotide sequence ID" value="NZ_CP147982.1"/>
</dbReference>
<feature type="domain" description="Zinc finger CGNR" evidence="1">
    <location>
        <begin position="152"/>
        <end position="195"/>
    </location>
</feature>
<sequence>MTWPATTRYRQDPAPGGLGLVQDLLNTVAAGAPRRPDFLAALEDAQAWADEAIAEWSAVTGQPVPPVMLDADGLDGLRAFRDDLHELTASGQSTGAEPATAVTPVLHSASAALQIGEDGLVRLEPRGSGWRRLVSLILTAAFEAQQADTRRRLKTCRNPRCRVAFYDRSRNNSGVWHDVKICGNAANLRAYRARRKAENT</sequence>
<dbReference type="EMBL" id="CP147982">
    <property type="protein sequence ID" value="WXK80003.1"/>
    <property type="molecule type" value="Genomic_DNA"/>
</dbReference>
<accession>A0ABZ2QVE6</accession>
<keyword evidence="3" id="KW-1185">Reference proteome</keyword>
<proteinExistence type="predicted"/>
<evidence type="ECO:0000313" key="3">
    <source>
        <dbReference type="Proteomes" id="UP001626628"/>
    </source>
</evidence>
<dbReference type="Proteomes" id="UP001626628">
    <property type="component" value="Chromosome"/>
</dbReference>
<protein>
    <submittedName>
        <fullName evidence="2">CGNR zinc finger domain-containing protein</fullName>
    </submittedName>
</protein>
<dbReference type="Gene3D" id="1.10.3300.10">
    <property type="entry name" value="Jann2411-like domain"/>
    <property type="match status" value="1"/>
</dbReference>
<dbReference type="Pfam" id="PF07336">
    <property type="entry name" value="ABATE"/>
    <property type="match status" value="1"/>
</dbReference>
<organism evidence="2 3">
    <name type="scientific">Streptomyces sirii</name>
    <dbReference type="NCBI Taxonomy" id="3127701"/>
    <lineage>
        <taxon>Bacteria</taxon>
        <taxon>Bacillati</taxon>
        <taxon>Actinomycetota</taxon>
        <taxon>Actinomycetes</taxon>
        <taxon>Kitasatosporales</taxon>
        <taxon>Streptomycetaceae</taxon>
        <taxon>Streptomyces</taxon>
    </lineage>
</organism>
<dbReference type="InterPro" id="IPR010852">
    <property type="entry name" value="ABATE"/>
</dbReference>
<dbReference type="PANTHER" id="PTHR35525">
    <property type="entry name" value="BLL6575 PROTEIN"/>
    <property type="match status" value="1"/>
</dbReference>
<dbReference type="Pfam" id="PF11706">
    <property type="entry name" value="zf-CGNR"/>
    <property type="match status" value="1"/>
</dbReference>
<dbReference type="InterPro" id="IPR023286">
    <property type="entry name" value="ABATE_dom_sf"/>
</dbReference>
<dbReference type="PANTHER" id="PTHR35525:SF3">
    <property type="entry name" value="BLL6575 PROTEIN"/>
    <property type="match status" value="1"/>
</dbReference>
<evidence type="ECO:0000259" key="1">
    <source>
        <dbReference type="Pfam" id="PF11706"/>
    </source>
</evidence>
<gene>
    <name evidence="2" type="ORF">WAB15_30645</name>
</gene>
<dbReference type="InterPro" id="IPR021005">
    <property type="entry name" value="Znf_CGNR"/>
</dbReference>